<organism evidence="2 3">
    <name type="scientific">Lentithecium fluviatile CBS 122367</name>
    <dbReference type="NCBI Taxonomy" id="1168545"/>
    <lineage>
        <taxon>Eukaryota</taxon>
        <taxon>Fungi</taxon>
        <taxon>Dikarya</taxon>
        <taxon>Ascomycota</taxon>
        <taxon>Pezizomycotina</taxon>
        <taxon>Dothideomycetes</taxon>
        <taxon>Pleosporomycetidae</taxon>
        <taxon>Pleosporales</taxon>
        <taxon>Massarineae</taxon>
        <taxon>Lentitheciaceae</taxon>
        <taxon>Lentithecium</taxon>
    </lineage>
</organism>
<evidence type="ECO:0000313" key="2">
    <source>
        <dbReference type="EMBL" id="KAF2692135.1"/>
    </source>
</evidence>
<feature type="transmembrane region" description="Helical" evidence="1">
    <location>
        <begin position="101"/>
        <end position="122"/>
    </location>
</feature>
<sequence length="215" mass="24722">MELRVRYFDFCKRVIEKTEKIQSFLGYLTTRLLPFSKNKAYHAWASHPSSNVSKRKATLLQDRQAKSMSALTIISAIFLPLSLAATLLSMQYRYADIKSRLFDFCGIAGFFFTFAGILYSFAQYLFGLSFRQCYFEIQMWNEDIKTDGIKTLGWMQFLLIPGWLCFVAFFMSANELLRAVQSDQRAYWLNVKKDAYLPPPASTTSTETDAVAECA</sequence>
<dbReference type="AlphaFoldDB" id="A0A6G1JPU2"/>
<dbReference type="OrthoDB" id="3231000at2759"/>
<dbReference type="Proteomes" id="UP000799291">
    <property type="component" value="Unassembled WGS sequence"/>
</dbReference>
<protein>
    <submittedName>
        <fullName evidence="2">Uncharacterized protein</fullName>
    </submittedName>
</protein>
<evidence type="ECO:0000256" key="1">
    <source>
        <dbReference type="SAM" id="Phobius"/>
    </source>
</evidence>
<dbReference type="EMBL" id="MU005569">
    <property type="protein sequence ID" value="KAF2692135.1"/>
    <property type="molecule type" value="Genomic_DNA"/>
</dbReference>
<name>A0A6G1JPU2_9PLEO</name>
<dbReference type="Gene3D" id="1.20.58.340">
    <property type="entry name" value="Magnesium transport protein CorA, transmembrane region"/>
    <property type="match status" value="1"/>
</dbReference>
<accession>A0A6G1JPU2</accession>
<keyword evidence="1" id="KW-0812">Transmembrane</keyword>
<feature type="transmembrane region" description="Helical" evidence="1">
    <location>
        <begin position="68"/>
        <end position="89"/>
    </location>
</feature>
<keyword evidence="3" id="KW-1185">Reference proteome</keyword>
<proteinExistence type="predicted"/>
<reference evidence="2" key="1">
    <citation type="journal article" date="2020" name="Stud. Mycol.">
        <title>101 Dothideomycetes genomes: a test case for predicting lifestyles and emergence of pathogens.</title>
        <authorList>
            <person name="Haridas S."/>
            <person name="Albert R."/>
            <person name="Binder M."/>
            <person name="Bloem J."/>
            <person name="Labutti K."/>
            <person name="Salamov A."/>
            <person name="Andreopoulos B."/>
            <person name="Baker S."/>
            <person name="Barry K."/>
            <person name="Bills G."/>
            <person name="Bluhm B."/>
            <person name="Cannon C."/>
            <person name="Castanera R."/>
            <person name="Culley D."/>
            <person name="Daum C."/>
            <person name="Ezra D."/>
            <person name="Gonzalez J."/>
            <person name="Henrissat B."/>
            <person name="Kuo A."/>
            <person name="Liang C."/>
            <person name="Lipzen A."/>
            <person name="Lutzoni F."/>
            <person name="Magnuson J."/>
            <person name="Mondo S."/>
            <person name="Nolan M."/>
            <person name="Ohm R."/>
            <person name="Pangilinan J."/>
            <person name="Park H.-J."/>
            <person name="Ramirez L."/>
            <person name="Alfaro M."/>
            <person name="Sun H."/>
            <person name="Tritt A."/>
            <person name="Yoshinaga Y."/>
            <person name="Zwiers L.-H."/>
            <person name="Turgeon B."/>
            <person name="Goodwin S."/>
            <person name="Spatafora J."/>
            <person name="Crous P."/>
            <person name="Grigoriev I."/>
        </authorList>
    </citation>
    <scope>NUCLEOTIDE SEQUENCE</scope>
    <source>
        <strain evidence="2">CBS 122367</strain>
    </source>
</reference>
<keyword evidence="1" id="KW-1133">Transmembrane helix</keyword>
<gene>
    <name evidence="2" type="ORF">K458DRAFT_381961</name>
</gene>
<keyword evidence="1" id="KW-0472">Membrane</keyword>
<evidence type="ECO:0000313" key="3">
    <source>
        <dbReference type="Proteomes" id="UP000799291"/>
    </source>
</evidence>
<feature type="transmembrane region" description="Helical" evidence="1">
    <location>
        <begin position="154"/>
        <end position="177"/>
    </location>
</feature>